<reference evidence="1 3" key="2">
    <citation type="submission" date="2018-08" db="EMBL/GenBank/DDBJ databases">
        <title>Complete genome of the Arcobacter ellisii type strain LMG 26155.</title>
        <authorList>
            <person name="Miller W.G."/>
            <person name="Yee E."/>
            <person name="Bono J.L."/>
        </authorList>
    </citation>
    <scope>NUCLEOTIDE SEQUENCE [LARGE SCALE GENOMIC DNA]</scope>
    <source>
        <strain evidence="1 3">LMG 26155</strain>
    </source>
</reference>
<dbReference type="AlphaFoldDB" id="A0A347U9J1"/>
<keyword evidence="3" id="KW-1185">Reference proteome</keyword>
<gene>
    <name evidence="1" type="ORF">AELL_1866</name>
    <name evidence="2" type="ORF">CP962_05725</name>
</gene>
<reference evidence="2 4" key="1">
    <citation type="submission" date="2017-09" db="EMBL/GenBank/DDBJ databases">
        <title>Genomics of the genus Arcobacter.</title>
        <authorList>
            <person name="Perez-Cataluna A."/>
            <person name="Figueras M.J."/>
            <person name="Salas-Masso N."/>
        </authorList>
    </citation>
    <scope>NUCLEOTIDE SEQUENCE [LARGE SCALE GENOMIC DNA]</scope>
    <source>
        <strain evidence="2 4">CECT 7837</strain>
    </source>
</reference>
<dbReference type="RefSeq" id="WP_118917696.1">
    <property type="nucleotide sequence ID" value="NZ_CP032097.1"/>
</dbReference>
<name>A0A347U9J1_9BACT</name>
<dbReference type="EMBL" id="NXIG01000004">
    <property type="protein sequence ID" value="RXI31605.1"/>
    <property type="molecule type" value="Genomic_DNA"/>
</dbReference>
<accession>A0A347U9J1</accession>
<evidence type="ECO:0000313" key="3">
    <source>
        <dbReference type="Proteomes" id="UP000262582"/>
    </source>
</evidence>
<evidence type="ECO:0000313" key="2">
    <source>
        <dbReference type="EMBL" id="RXI31605.1"/>
    </source>
</evidence>
<dbReference type="Proteomes" id="UP000262582">
    <property type="component" value="Chromosome"/>
</dbReference>
<evidence type="ECO:0000313" key="4">
    <source>
        <dbReference type="Proteomes" id="UP000290588"/>
    </source>
</evidence>
<proteinExistence type="predicted"/>
<sequence>MIIEDKERLLKIHKNIEPIMNDKIMWGNKLLNMLISIALDKYVQENIDKVISFERLLLFVGYNNLLKIYLNIKPKKSLIIGNHLRASTETEAINMIENQWNDDYEYFIDELYNAFLDY</sequence>
<dbReference type="Proteomes" id="UP000290588">
    <property type="component" value="Unassembled WGS sequence"/>
</dbReference>
<dbReference type="KEGG" id="aell:AELL_1866"/>
<organism evidence="2 4">
    <name type="scientific">Arcobacter ellisii</name>
    <dbReference type="NCBI Taxonomy" id="913109"/>
    <lineage>
        <taxon>Bacteria</taxon>
        <taxon>Pseudomonadati</taxon>
        <taxon>Campylobacterota</taxon>
        <taxon>Epsilonproteobacteria</taxon>
        <taxon>Campylobacterales</taxon>
        <taxon>Arcobacteraceae</taxon>
        <taxon>Arcobacter</taxon>
    </lineage>
</organism>
<protein>
    <submittedName>
        <fullName evidence="2">Uncharacterized protein</fullName>
    </submittedName>
</protein>
<evidence type="ECO:0000313" key="1">
    <source>
        <dbReference type="EMBL" id="AXX95519.1"/>
    </source>
</evidence>
<dbReference type="EMBL" id="CP032097">
    <property type="protein sequence ID" value="AXX95519.1"/>
    <property type="molecule type" value="Genomic_DNA"/>
</dbReference>